<dbReference type="AlphaFoldDB" id="A0A0A9BPL9"/>
<dbReference type="EMBL" id="GBRH01233807">
    <property type="protein sequence ID" value="JAD64088.1"/>
    <property type="molecule type" value="Transcribed_RNA"/>
</dbReference>
<reference evidence="1" key="2">
    <citation type="journal article" date="2015" name="Data Brief">
        <title>Shoot transcriptome of the giant reed, Arundo donax.</title>
        <authorList>
            <person name="Barrero R.A."/>
            <person name="Guerrero F.D."/>
            <person name="Moolhuijzen P."/>
            <person name="Goolsby J.A."/>
            <person name="Tidwell J."/>
            <person name="Bellgard S.E."/>
            <person name="Bellgard M.I."/>
        </authorList>
    </citation>
    <scope>NUCLEOTIDE SEQUENCE</scope>
    <source>
        <tissue evidence="1">Shoot tissue taken approximately 20 cm above the soil surface</tissue>
    </source>
</reference>
<name>A0A0A9BPL9_ARUDO</name>
<evidence type="ECO:0000313" key="1">
    <source>
        <dbReference type="EMBL" id="JAD64088.1"/>
    </source>
</evidence>
<protein>
    <submittedName>
        <fullName evidence="1">Uncharacterized protein</fullName>
    </submittedName>
</protein>
<organism evidence="1">
    <name type="scientific">Arundo donax</name>
    <name type="common">Giant reed</name>
    <name type="synonym">Donax arundinaceus</name>
    <dbReference type="NCBI Taxonomy" id="35708"/>
    <lineage>
        <taxon>Eukaryota</taxon>
        <taxon>Viridiplantae</taxon>
        <taxon>Streptophyta</taxon>
        <taxon>Embryophyta</taxon>
        <taxon>Tracheophyta</taxon>
        <taxon>Spermatophyta</taxon>
        <taxon>Magnoliopsida</taxon>
        <taxon>Liliopsida</taxon>
        <taxon>Poales</taxon>
        <taxon>Poaceae</taxon>
        <taxon>PACMAD clade</taxon>
        <taxon>Arundinoideae</taxon>
        <taxon>Arundineae</taxon>
        <taxon>Arundo</taxon>
    </lineage>
</organism>
<sequence length="24" mass="2724">MASLKLREFCSEIHKVSSMTTLVL</sequence>
<accession>A0A0A9BPL9</accession>
<proteinExistence type="predicted"/>
<reference evidence="1" key="1">
    <citation type="submission" date="2014-09" db="EMBL/GenBank/DDBJ databases">
        <authorList>
            <person name="Magalhaes I.L.F."/>
            <person name="Oliveira U."/>
            <person name="Santos F.R."/>
            <person name="Vidigal T.H.D.A."/>
            <person name="Brescovit A.D."/>
            <person name="Santos A.J."/>
        </authorList>
    </citation>
    <scope>NUCLEOTIDE SEQUENCE</scope>
    <source>
        <tissue evidence="1">Shoot tissue taken approximately 20 cm above the soil surface</tissue>
    </source>
</reference>